<dbReference type="RefSeq" id="WP_316870341.1">
    <property type="nucleotide sequence ID" value="NZ_CATWAF010000004.1"/>
</dbReference>
<name>A0AAD2B4A0_9RALS</name>
<keyword evidence="2" id="KW-1185">Reference proteome</keyword>
<protein>
    <submittedName>
        <fullName evidence="1">Uncharacterized protein</fullName>
    </submittedName>
</protein>
<sequence length="83" mass="9234">MEGLEKLTRELDEASRAFKSLDGDIAQVRVVPGDDASVQAAIRQIEEAIDRKAAPYRNNPFVSPVVAELKEKYRDHIIKLGQG</sequence>
<evidence type="ECO:0000313" key="2">
    <source>
        <dbReference type="Proteomes" id="UP001189915"/>
    </source>
</evidence>
<accession>A0AAD2B4A0</accession>
<organism evidence="1 2">
    <name type="scientific">Ralstonia wenshanensis</name>
    <dbReference type="NCBI Taxonomy" id="2842456"/>
    <lineage>
        <taxon>Bacteria</taxon>
        <taxon>Pseudomonadati</taxon>
        <taxon>Pseudomonadota</taxon>
        <taxon>Betaproteobacteria</taxon>
        <taxon>Burkholderiales</taxon>
        <taxon>Burkholderiaceae</taxon>
        <taxon>Ralstonia</taxon>
    </lineage>
</organism>
<comment type="caution">
    <text evidence="1">The sequence shown here is derived from an EMBL/GenBank/DDBJ whole genome shotgun (WGS) entry which is preliminary data.</text>
</comment>
<dbReference type="AlphaFoldDB" id="A0AAD2B4A0"/>
<gene>
    <name evidence="1" type="ORF">LMG18091_02899</name>
</gene>
<evidence type="ECO:0000313" key="1">
    <source>
        <dbReference type="EMBL" id="CAJ0699301.1"/>
    </source>
</evidence>
<reference evidence="1 2" key="1">
    <citation type="submission" date="2023-07" db="EMBL/GenBank/DDBJ databases">
        <authorList>
            <person name="Peeters C."/>
        </authorList>
    </citation>
    <scope>NUCLEOTIDE SEQUENCE [LARGE SCALE GENOMIC DNA]</scope>
    <source>
        <strain evidence="1 2">LMG 18091</strain>
    </source>
</reference>
<dbReference type="Proteomes" id="UP001189915">
    <property type="component" value="Unassembled WGS sequence"/>
</dbReference>
<dbReference type="EMBL" id="CATWAF010000004">
    <property type="protein sequence ID" value="CAJ0699301.1"/>
    <property type="molecule type" value="Genomic_DNA"/>
</dbReference>
<proteinExistence type="predicted"/>